<feature type="transmembrane region" description="Helical" evidence="9">
    <location>
        <begin position="295"/>
        <end position="319"/>
    </location>
</feature>
<feature type="transmembrane region" description="Helical" evidence="9">
    <location>
        <begin position="359"/>
        <end position="379"/>
    </location>
</feature>
<keyword evidence="6 9" id="KW-1133">Transmembrane helix</keyword>
<evidence type="ECO:0000256" key="2">
    <source>
        <dbReference type="ARBA" id="ARBA00022448"/>
    </source>
</evidence>
<feature type="transmembrane region" description="Helical" evidence="9">
    <location>
        <begin position="86"/>
        <end position="107"/>
    </location>
</feature>
<dbReference type="Gene3D" id="1.20.1530.20">
    <property type="match status" value="1"/>
</dbReference>
<dbReference type="Pfam" id="PF03471">
    <property type="entry name" value="CorC_HlyC"/>
    <property type="match status" value="1"/>
</dbReference>
<protein>
    <submittedName>
        <fullName evidence="11">Potassium/proton antiporter</fullName>
    </submittedName>
</protein>
<dbReference type="InterPro" id="IPR005170">
    <property type="entry name" value="Transptr-assoc_dom"/>
</dbReference>
<evidence type="ECO:0000256" key="5">
    <source>
        <dbReference type="ARBA" id="ARBA00022692"/>
    </source>
</evidence>
<feature type="transmembrane region" description="Helical" evidence="9">
    <location>
        <begin position="55"/>
        <end position="74"/>
    </location>
</feature>
<feature type="transmembrane region" description="Helical" evidence="9">
    <location>
        <begin position="218"/>
        <end position="236"/>
    </location>
</feature>
<evidence type="ECO:0000256" key="1">
    <source>
        <dbReference type="ARBA" id="ARBA00004651"/>
    </source>
</evidence>
<evidence type="ECO:0000256" key="7">
    <source>
        <dbReference type="ARBA" id="ARBA00023065"/>
    </source>
</evidence>
<dbReference type="InterPro" id="IPR038770">
    <property type="entry name" value="Na+/solute_symporter_sf"/>
</dbReference>
<name>A0ABW3WK76_9RHOO</name>
<reference evidence="12" key="1">
    <citation type="journal article" date="2019" name="Int. J. Syst. Evol. Microbiol.">
        <title>The Global Catalogue of Microorganisms (GCM) 10K type strain sequencing project: providing services to taxonomists for standard genome sequencing and annotation.</title>
        <authorList>
            <consortium name="The Broad Institute Genomics Platform"/>
            <consortium name="The Broad Institute Genome Sequencing Center for Infectious Disease"/>
            <person name="Wu L."/>
            <person name="Ma J."/>
        </authorList>
    </citation>
    <scope>NUCLEOTIDE SEQUENCE [LARGE SCALE GENOMIC DNA]</scope>
    <source>
        <strain evidence="12">CCUG 48884</strain>
    </source>
</reference>
<dbReference type="Pfam" id="PF00999">
    <property type="entry name" value="Na_H_Exchanger"/>
    <property type="match status" value="1"/>
</dbReference>
<keyword evidence="2" id="KW-0813">Transport</keyword>
<sequence length="596" mass="64475">MFTAILVGAGLITLSILTSALAFRFGTPLLLVFLGIGLIAGEDGLGLQFDHAETAFFLGSVALAVILFDSGFGTRVQTLRRAAAPAFVLATVGVFLTTLFVGAAARVLFDLPWLYALLMGAIISSTDAAAVFFLLRSGGVKIYKRVRSMLEVESGSNDPMAIFLTILFIEMILAETRGSVMTSFLHGFGMQMGLGLALGVAGGYLIVEIVNRVRLEEALYPILVMSCGLCVFGVTAYLGGSGFLAIYVAGIVAGNRDMKGASALRRYQQGMTWLAQIVMFLVLGLYVTPSEFGTVLIPALLLGLFLIVIGRPLAVVLCLLPFRYDRETVTFTAWVGLRGAVSILLGILPAVMGVEGAELFLNAAFIMVVTSLLVQGWTIKPAAARLKLIVPAGIGPLERIELELPGNPKHELLIYRVLDDSPLIMGGATLPRWARPSLVVRNGRSMQPEQAGHLQAGDLVYLFTPPEYTTLLDRLFSQIKAPEQGDTEYFGQFMVNTDARVADLVSAYDLQLPIEIPPELSVGDFLHTELGGQPVIGDRVPLGSFDFVVRRVHQGKTVTEVGLALHGEARPSAYVRKARQPRGDFRARLRRIMNRQ</sequence>
<feature type="transmembrane region" description="Helical" evidence="9">
    <location>
        <begin position="331"/>
        <end position="353"/>
    </location>
</feature>
<proteinExistence type="predicted"/>
<feature type="transmembrane region" description="Helical" evidence="9">
    <location>
        <begin position="113"/>
        <end position="135"/>
    </location>
</feature>
<evidence type="ECO:0000256" key="8">
    <source>
        <dbReference type="ARBA" id="ARBA00023136"/>
    </source>
</evidence>
<evidence type="ECO:0000313" key="12">
    <source>
        <dbReference type="Proteomes" id="UP001597158"/>
    </source>
</evidence>
<comment type="caution">
    <text evidence="11">The sequence shown here is derived from an EMBL/GenBank/DDBJ whole genome shotgun (WGS) entry which is preliminary data.</text>
</comment>
<dbReference type="EMBL" id="JBHTMC010000035">
    <property type="protein sequence ID" value="MFD1265678.1"/>
    <property type="molecule type" value="Genomic_DNA"/>
</dbReference>
<evidence type="ECO:0000256" key="4">
    <source>
        <dbReference type="ARBA" id="ARBA00022475"/>
    </source>
</evidence>
<gene>
    <name evidence="11" type="ORF">ACFQ4M_19050</name>
</gene>
<feature type="domain" description="Transporter-associated" evidence="10">
    <location>
        <begin position="486"/>
        <end position="567"/>
    </location>
</feature>
<dbReference type="RefSeq" id="WP_277835161.1">
    <property type="nucleotide sequence ID" value="NZ_JARQZE010000021.1"/>
</dbReference>
<accession>A0ABW3WK76</accession>
<keyword evidence="5 9" id="KW-0812">Transmembrane</keyword>
<dbReference type="NCBIfam" id="NF003715">
    <property type="entry name" value="PRK05326.1-2"/>
    <property type="match status" value="1"/>
</dbReference>
<dbReference type="NCBIfam" id="NF003716">
    <property type="entry name" value="PRK05326.1-3"/>
    <property type="match status" value="1"/>
</dbReference>
<dbReference type="InterPro" id="IPR006153">
    <property type="entry name" value="Cation/H_exchanger_TM"/>
</dbReference>
<evidence type="ECO:0000256" key="3">
    <source>
        <dbReference type="ARBA" id="ARBA00022449"/>
    </source>
</evidence>
<organism evidence="11 12">
    <name type="scientific">Thauera mechernichensis</name>
    <dbReference type="NCBI Taxonomy" id="82788"/>
    <lineage>
        <taxon>Bacteria</taxon>
        <taxon>Pseudomonadati</taxon>
        <taxon>Pseudomonadota</taxon>
        <taxon>Betaproteobacteria</taxon>
        <taxon>Rhodocyclales</taxon>
        <taxon>Zoogloeaceae</taxon>
        <taxon>Thauera</taxon>
    </lineage>
</organism>
<dbReference type="PANTHER" id="PTHR32507">
    <property type="entry name" value="NA(+)/H(+) ANTIPORTER 1"/>
    <property type="match status" value="1"/>
</dbReference>
<evidence type="ECO:0000256" key="9">
    <source>
        <dbReference type="SAM" id="Phobius"/>
    </source>
</evidence>
<comment type="subcellular location">
    <subcellularLocation>
        <location evidence="1">Cell membrane</location>
        <topology evidence="1">Multi-pass membrane protein</topology>
    </subcellularLocation>
</comment>
<evidence type="ECO:0000313" key="11">
    <source>
        <dbReference type="EMBL" id="MFD1265678.1"/>
    </source>
</evidence>
<keyword evidence="8 9" id="KW-0472">Membrane</keyword>
<keyword evidence="4" id="KW-1003">Cell membrane</keyword>
<dbReference type="NCBIfam" id="NF003714">
    <property type="entry name" value="PRK05326.1-1"/>
    <property type="match status" value="1"/>
</dbReference>
<dbReference type="Proteomes" id="UP001597158">
    <property type="component" value="Unassembled WGS sequence"/>
</dbReference>
<evidence type="ECO:0000259" key="10">
    <source>
        <dbReference type="SMART" id="SM01091"/>
    </source>
</evidence>
<feature type="transmembrane region" description="Helical" evidence="9">
    <location>
        <begin position="186"/>
        <end position="206"/>
    </location>
</feature>
<feature type="transmembrane region" description="Helical" evidence="9">
    <location>
        <begin position="270"/>
        <end position="289"/>
    </location>
</feature>
<evidence type="ECO:0000256" key="6">
    <source>
        <dbReference type="ARBA" id="ARBA00022989"/>
    </source>
</evidence>
<dbReference type="SMART" id="SM01091">
    <property type="entry name" value="CorC_HlyC"/>
    <property type="match status" value="1"/>
</dbReference>
<keyword evidence="7" id="KW-0406">Ion transport</keyword>
<dbReference type="PANTHER" id="PTHR32507:SF7">
    <property type="entry name" value="K(+)_H(+) ANTIPORTER NHAP2"/>
    <property type="match status" value="1"/>
</dbReference>
<keyword evidence="12" id="KW-1185">Reference proteome</keyword>
<keyword evidence="3" id="KW-0050">Antiport</keyword>